<feature type="signal peptide" evidence="1">
    <location>
        <begin position="1"/>
        <end position="24"/>
    </location>
</feature>
<accession>W0PAS4</accession>
<dbReference type="PATRIC" id="fig|1247726.3.peg.458"/>
<dbReference type="AlphaFoldDB" id="W0PAS4"/>
<protein>
    <submittedName>
        <fullName evidence="2">Uncharacterized protein</fullName>
    </submittedName>
</protein>
<name>W0PAS4_ADVMD</name>
<dbReference type="Proteomes" id="UP000019095">
    <property type="component" value="Chromosome"/>
</dbReference>
<dbReference type="Pfam" id="PF19649">
    <property type="entry name" value="DUF6152"/>
    <property type="match status" value="1"/>
</dbReference>
<evidence type="ECO:0000313" key="3">
    <source>
        <dbReference type="Proteomes" id="UP000019095"/>
    </source>
</evidence>
<dbReference type="RefSeq" id="WP_025371125.1">
    <property type="nucleotide sequence ID" value="NZ_CP003915.1"/>
</dbReference>
<keyword evidence="1" id="KW-0732">Signal</keyword>
<dbReference type="OrthoDB" id="513141at2"/>
<sequence>MSLKFITSIAAFVLALVSIAPASAHHGWSSFDTRHAYYAAGTITQVRWGNPHSEVRFNVERTALPDGWLQRELPQGADATNGRATMESARPYAGEHKELRLILAGPSWMERWGLNRPLEKGETIEVVGYLNSGEDEELRPMMFWLANGQGVWQQLTALPRAPEPASKATP</sequence>
<dbReference type="eggNOG" id="ENOG5032RYI">
    <property type="taxonomic scope" value="Bacteria"/>
</dbReference>
<evidence type="ECO:0000313" key="2">
    <source>
        <dbReference type="EMBL" id="AHG62520.1"/>
    </source>
</evidence>
<proteinExistence type="predicted"/>
<feature type="chain" id="PRO_5004793848" evidence="1">
    <location>
        <begin position="25"/>
        <end position="170"/>
    </location>
</feature>
<dbReference type="KEGG" id="amim:MIM_c04180"/>
<dbReference type="HOGENOM" id="CLU_108512_0_0_4"/>
<evidence type="ECO:0000256" key="1">
    <source>
        <dbReference type="SAM" id="SignalP"/>
    </source>
</evidence>
<dbReference type="InterPro" id="IPR046150">
    <property type="entry name" value="DUF6152"/>
</dbReference>
<gene>
    <name evidence="2" type="ORF">MIM_c04180</name>
</gene>
<dbReference type="EMBL" id="CP003915">
    <property type="protein sequence ID" value="AHG62520.1"/>
    <property type="molecule type" value="Genomic_DNA"/>
</dbReference>
<organism evidence="2 3">
    <name type="scientific">Advenella mimigardefordensis (strain DSM 17166 / LMG 22922 / DPN7)</name>
    <dbReference type="NCBI Taxonomy" id="1247726"/>
    <lineage>
        <taxon>Bacteria</taxon>
        <taxon>Pseudomonadati</taxon>
        <taxon>Pseudomonadota</taxon>
        <taxon>Betaproteobacteria</taxon>
        <taxon>Burkholderiales</taxon>
        <taxon>Alcaligenaceae</taxon>
    </lineage>
</organism>
<reference evidence="2 3" key="1">
    <citation type="journal article" date="2014" name="Microbiology">
        <title>Unravelling the complete genome sequence of Advenella mimigardefordensis strain DPN7T and novel insights in the catabolism of the xenobiotic polythioester precursor 3,3'-dithiodipropionate.</title>
        <authorList>
            <person name="Wubbeler J.H."/>
            <person name="Hiessl S."/>
            <person name="Schuldes J."/>
            <person name="Thurmer A."/>
            <person name="Daniel R."/>
            <person name="Steinbuchel A."/>
        </authorList>
    </citation>
    <scope>NUCLEOTIDE SEQUENCE [LARGE SCALE GENOMIC DNA]</scope>
    <source>
        <strain evidence="3">DSM 17166 / LMG 22922 / DPN7</strain>
    </source>
</reference>
<keyword evidence="3" id="KW-1185">Reference proteome</keyword>
<dbReference type="STRING" id="1247726.MIM_c04180"/>